<evidence type="ECO:0000313" key="14">
    <source>
        <dbReference type="Proteomes" id="UP000187085"/>
    </source>
</evidence>
<dbReference type="CDD" id="cd06577">
    <property type="entry name" value="PASTA_pknB"/>
    <property type="match status" value="4"/>
</dbReference>
<comment type="catalytic activity">
    <reaction evidence="7">
        <text>L-threonyl-[protein] + ATP = O-phospho-L-threonyl-[protein] + ADP + H(+)</text>
        <dbReference type="Rhea" id="RHEA:46608"/>
        <dbReference type="Rhea" id="RHEA-COMP:11060"/>
        <dbReference type="Rhea" id="RHEA-COMP:11605"/>
        <dbReference type="ChEBI" id="CHEBI:15378"/>
        <dbReference type="ChEBI" id="CHEBI:30013"/>
        <dbReference type="ChEBI" id="CHEBI:30616"/>
        <dbReference type="ChEBI" id="CHEBI:61977"/>
        <dbReference type="ChEBI" id="CHEBI:456216"/>
        <dbReference type="EC" id="2.7.11.1"/>
    </reaction>
</comment>
<evidence type="ECO:0000256" key="5">
    <source>
        <dbReference type="ARBA" id="ARBA00022777"/>
    </source>
</evidence>
<evidence type="ECO:0000256" key="7">
    <source>
        <dbReference type="ARBA" id="ARBA00047899"/>
    </source>
</evidence>
<dbReference type="GO" id="GO:0005524">
    <property type="term" value="F:ATP binding"/>
    <property type="evidence" value="ECO:0007669"/>
    <property type="project" value="UniProtKB-KW"/>
</dbReference>
<evidence type="ECO:0000256" key="1">
    <source>
        <dbReference type="ARBA" id="ARBA00012513"/>
    </source>
</evidence>
<keyword evidence="6" id="KW-0067">ATP-binding</keyword>
<feature type="region of interest" description="Disordered" evidence="9">
    <location>
        <begin position="364"/>
        <end position="385"/>
    </location>
</feature>
<dbReference type="EMBL" id="MRDE01000063">
    <property type="protein sequence ID" value="OMH24258.1"/>
    <property type="molecule type" value="Genomic_DNA"/>
</dbReference>
<keyword evidence="5" id="KW-0418">Kinase</keyword>
<sequence length="691" mass="72435">MQHRVPDRLVGRVIDQRYEIVERLARGGMSTVYLAVDGRLDREVAVKVMADHLTADPDFLDRFIREARAAARLNHPHVVQVQDRGADDDVVYLVMEYVPGQTLRQVLDQRGRLTPRHALALIDPVIDGLAAAHDAGLIHRDVKPENVLIGHDGRVKVADFGLVRAITAPTNSTTLLGTVAYIAPEVVLGDPTDARSDLYSVGVLLYELLTGRQPFTGASAVQVAYAHVNSVVPPPSRLVPGLSPDLDELVQWCAATDPDNRPVHAHALLEELRHIQSTMTDEDLDQAGPSAPDAGLLAPSPALAASAARDTERTVLPERPDRPPRGMPAGIPGGDRTEVIGPLAATTAISGPGVVTGAPERAAADTSTVRPGHAGAPLPRPTRGGTAPVSLHRGHARRRGVLLVVLALLVALVAGLLAWFFGYGPGVAVAVPDVRTRTLAAAERSLAELGLAGTVRRVNDEVAAIGTVIDTDPAAATPIRRFQPVTLLVSAGPTLYAVPGVVGRTTEEARATLTGARLDVGTVSGAWSETVAAGRVLSQLPAADAQRRAGSGVNLVVSRGRQPVDVPDVTGSPERQARQRLADAGLLVALAPARVFSGTVPEGSVTAQAPAGGQAPRGSTVNLTLSKGPRMVEVPDLIGTQVDQARRRLETTGFRVEVREVLGGFFGTVRAQDPAGGGTAPEGSTIVLTVV</sequence>
<feature type="domain" description="PASTA" evidence="12">
    <location>
        <begin position="426"/>
        <end position="491"/>
    </location>
</feature>
<feature type="domain" description="PASTA" evidence="12">
    <location>
        <begin position="560"/>
        <end position="627"/>
    </location>
</feature>
<dbReference type="PROSITE" id="PS51178">
    <property type="entry name" value="PASTA"/>
    <property type="match status" value="4"/>
</dbReference>
<evidence type="ECO:0000256" key="9">
    <source>
        <dbReference type="SAM" id="MobiDB-lite"/>
    </source>
</evidence>
<dbReference type="PANTHER" id="PTHR43289">
    <property type="entry name" value="MITOGEN-ACTIVATED PROTEIN KINASE KINASE KINASE 20-RELATED"/>
    <property type="match status" value="1"/>
</dbReference>
<dbReference type="RefSeq" id="WP_076704102.1">
    <property type="nucleotide sequence ID" value="NZ_MRDE01000063.1"/>
</dbReference>
<dbReference type="SUPFAM" id="SSF56112">
    <property type="entry name" value="Protein kinase-like (PK-like)"/>
    <property type="match status" value="1"/>
</dbReference>
<dbReference type="Gene3D" id="3.30.200.20">
    <property type="entry name" value="Phosphorylase Kinase, domain 1"/>
    <property type="match status" value="1"/>
</dbReference>
<keyword evidence="10" id="KW-0812">Transmembrane</keyword>
<accession>A0A1R1L9Q4</accession>
<dbReference type="EC" id="2.7.11.1" evidence="1"/>
<dbReference type="GO" id="GO:0045717">
    <property type="term" value="P:negative regulation of fatty acid biosynthetic process"/>
    <property type="evidence" value="ECO:0007669"/>
    <property type="project" value="UniProtKB-ARBA"/>
</dbReference>
<dbReference type="STRING" id="554083.BKD30_08945"/>
<evidence type="ECO:0000256" key="4">
    <source>
        <dbReference type="ARBA" id="ARBA00022741"/>
    </source>
</evidence>
<protein>
    <recommendedName>
        <fullName evidence="1">non-specific serine/threonine protein kinase</fullName>
        <ecNumber evidence="1">2.7.11.1</ecNumber>
    </recommendedName>
</protein>
<gene>
    <name evidence="13" type="ORF">BKD30_08945</name>
</gene>
<evidence type="ECO:0000259" key="12">
    <source>
        <dbReference type="PROSITE" id="PS51178"/>
    </source>
</evidence>
<evidence type="ECO:0000313" key="13">
    <source>
        <dbReference type="EMBL" id="OMH24258.1"/>
    </source>
</evidence>
<proteinExistence type="predicted"/>
<dbReference type="Proteomes" id="UP000187085">
    <property type="component" value="Unassembled WGS sequence"/>
</dbReference>
<dbReference type="NCBIfam" id="NF033483">
    <property type="entry name" value="PknB_PASTA_kin"/>
    <property type="match status" value="1"/>
</dbReference>
<feature type="domain" description="Protein kinase" evidence="11">
    <location>
        <begin position="18"/>
        <end position="273"/>
    </location>
</feature>
<evidence type="ECO:0000256" key="3">
    <source>
        <dbReference type="ARBA" id="ARBA00022679"/>
    </source>
</evidence>
<feature type="region of interest" description="Disordered" evidence="9">
    <location>
        <begin position="303"/>
        <end position="334"/>
    </location>
</feature>
<dbReference type="InterPro" id="IPR005543">
    <property type="entry name" value="PASTA_dom"/>
</dbReference>
<dbReference type="PROSITE" id="PS50011">
    <property type="entry name" value="PROTEIN_KINASE_DOM"/>
    <property type="match status" value="1"/>
</dbReference>
<dbReference type="PANTHER" id="PTHR43289:SF34">
    <property type="entry name" value="SERINE_THREONINE-PROTEIN KINASE YBDM-RELATED"/>
    <property type="match status" value="1"/>
</dbReference>
<reference evidence="13 14" key="1">
    <citation type="submission" date="2016-12" db="EMBL/GenBank/DDBJ databases">
        <title>Draft genome of Tersicoccus phoenicis 1P05MA.</title>
        <authorList>
            <person name="Nakajima Y."/>
            <person name="Yoshizawa S."/>
            <person name="Nakamura K."/>
            <person name="Ogura Y."/>
            <person name="Hayashi T."/>
            <person name="Kogure K."/>
        </authorList>
    </citation>
    <scope>NUCLEOTIDE SEQUENCE [LARGE SCALE GENOMIC DNA]</scope>
    <source>
        <strain evidence="13 14">1p05MA</strain>
    </source>
</reference>
<evidence type="ECO:0000259" key="11">
    <source>
        <dbReference type="PROSITE" id="PS50011"/>
    </source>
</evidence>
<dbReference type="InterPro" id="IPR011009">
    <property type="entry name" value="Kinase-like_dom_sf"/>
</dbReference>
<dbReference type="CDD" id="cd14014">
    <property type="entry name" value="STKc_PknB_like"/>
    <property type="match status" value="1"/>
</dbReference>
<name>A0A1R1L9Q4_9MICC</name>
<dbReference type="SMART" id="SM00740">
    <property type="entry name" value="PASTA"/>
    <property type="match status" value="4"/>
</dbReference>
<evidence type="ECO:0000256" key="8">
    <source>
        <dbReference type="ARBA" id="ARBA00048679"/>
    </source>
</evidence>
<comment type="caution">
    <text evidence="13">The sequence shown here is derived from an EMBL/GenBank/DDBJ whole genome shotgun (WGS) entry which is preliminary data.</text>
</comment>
<dbReference type="Pfam" id="PF00069">
    <property type="entry name" value="Pkinase"/>
    <property type="match status" value="1"/>
</dbReference>
<feature type="compositionally biased region" description="Basic and acidic residues" evidence="9">
    <location>
        <begin position="309"/>
        <end position="324"/>
    </location>
</feature>
<keyword evidence="10" id="KW-1133">Transmembrane helix</keyword>
<organism evidence="13 14">
    <name type="scientific">Tersicoccus phoenicis</name>
    <dbReference type="NCBI Taxonomy" id="554083"/>
    <lineage>
        <taxon>Bacteria</taxon>
        <taxon>Bacillati</taxon>
        <taxon>Actinomycetota</taxon>
        <taxon>Actinomycetes</taxon>
        <taxon>Micrococcales</taxon>
        <taxon>Micrococcaceae</taxon>
        <taxon>Tersicoccus</taxon>
    </lineage>
</organism>
<keyword evidence="10" id="KW-0472">Membrane</keyword>
<dbReference type="FunFam" id="3.30.200.20:FF:000035">
    <property type="entry name" value="Serine/threonine protein kinase Stk1"/>
    <property type="match status" value="1"/>
</dbReference>
<keyword evidence="4" id="KW-0547">Nucleotide-binding</keyword>
<comment type="catalytic activity">
    <reaction evidence="8">
        <text>L-seryl-[protein] + ATP = O-phospho-L-seryl-[protein] + ADP + H(+)</text>
        <dbReference type="Rhea" id="RHEA:17989"/>
        <dbReference type="Rhea" id="RHEA-COMP:9863"/>
        <dbReference type="Rhea" id="RHEA-COMP:11604"/>
        <dbReference type="ChEBI" id="CHEBI:15378"/>
        <dbReference type="ChEBI" id="CHEBI:29999"/>
        <dbReference type="ChEBI" id="CHEBI:30616"/>
        <dbReference type="ChEBI" id="CHEBI:83421"/>
        <dbReference type="ChEBI" id="CHEBI:456216"/>
        <dbReference type="EC" id="2.7.11.1"/>
    </reaction>
</comment>
<keyword evidence="3" id="KW-0808">Transferase</keyword>
<dbReference type="InterPro" id="IPR000719">
    <property type="entry name" value="Prot_kinase_dom"/>
</dbReference>
<dbReference type="Pfam" id="PF03793">
    <property type="entry name" value="PASTA"/>
    <property type="match status" value="4"/>
</dbReference>
<evidence type="ECO:0000256" key="6">
    <source>
        <dbReference type="ARBA" id="ARBA00022840"/>
    </source>
</evidence>
<evidence type="ECO:0000256" key="10">
    <source>
        <dbReference type="SAM" id="Phobius"/>
    </source>
</evidence>
<dbReference type="Gene3D" id="3.30.10.20">
    <property type="match status" value="4"/>
</dbReference>
<feature type="transmembrane region" description="Helical" evidence="10">
    <location>
        <begin position="400"/>
        <end position="421"/>
    </location>
</feature>
<feature type="domain" description="PASTA" evidence="12">
    <location>
        <begin position="492"/>
        <end position="559"/>
    </location>
</feature>
<dbReference type="FunFam" id="1.10.510.10:FF:000021">
    <property type="entry name" value="Serine/threonine protein kinase"/>
    <property type="match status" value="1"/>
</dbReference>
<keyword evidence="2" id="KW-0723">Serine/threonine-protein kinase</keyword>
<keyword evidence="14" id="KW-1185">Reference proteome</keyword>
<dbReference type="InterPro" id="IPR008271">
    <property type="entry name" value="Ser/Thr_kinase_AS"/>
</dbReference>
<dbReference type="AlphaFoldDB" id="A0A1R1L9Q4"/>
<dbReference type="GO" id="GO:0004674">
    <property type="term" value="F:protein serine/threonine kinase activity"/>
    <property type="evidence" value="ECO:0007669"/>
    <property type="project" value="UniProtKB-KW"/>
</dbReference>
<evidence type="ECO:0000256" key="2">
    <source>
        <dbReference type="ARBA" id="ARBA00022527"/>
    </source>
</evidence>
<feature type="domain" description="PASTA" evidence="12">
    <location>
        <begin position="628"/>
        <end position="691"/>
    </location>
</feature>
<dbReference type="Gene3D" id="1.10.510.10">
    <property type="entry name" value="Transferase(Phosphotransferase) domain 1"/>
    <property type="match status" value="1"/>
</dbReference>
<dbReference type="OrthoDB" id="9762169at2"/>
<dbReference type="PROSITE" id="PS00108">
    <property type="entry name" value="PROTEIN_KINASE_ST"/>
    <property type="match status" value="1"/>
</dbReference>
<dbReference type="SMART" id="SM00220">
    <property type="entry name" value="S_TKc"/>
    <property type="match status" value="1"/>
</dbReference>